<gene>
    <name evidence="2" type="ORF">ACFPJ5_08415</name>
</gene>
<sequence length="733" mass="79287">MFDEEFPNRSAHTPSIHASDASGLRVHDPIQHTSYELQTPGAVRPTPVTNPPFEMPVDTAVGVETDSLTVPWSPETYVFRDGHVVAETQYDETRHFATGPLTLQVNSGPTVLYLHAPAGVRIVGERAHVRYEFDDPVVTVGVRSYHDDPAGTVTTTSDPTDLCRAVSRLGSALKTTGPERSFPTLRGHPPLLELGSSFAVSGSVEPLDTGVSIEVPADPEYVFPVGSLAFYTGATVVPGGDPRLYADGESWSLSEGGRLANRVDVAGSGDRSADGRGSSGSTFERVVAEVLKHVFVLDCVTRTYGYYPVETRERAAVESRTAVDFASLYDASLAERVAAYLSVPFESVTPSRPVWRMTADLEPRVEHVELLPYTARNLATVRCPDPDPVVSDAEESAAVSSFFRAGDPADDERRPVGSLPATDDEVRLPDTSAREHVWAGEGVPQNASLLTRPSFRRALQHEPKSEAAAVVDVVCNDHRMASEGDSWPGSDAGTDDRLDVQTHYDLSVAELEALFRQDTDFLHYVGHVDTDGFRCADGHFDARTLERTGVESFLLNACRSYTQGRALIERGSVGGLVTLSRVGNESASRIGRLFARLLGTGYTLSATTSIARIAEASGRRYVGLGVQDFEVVTNVGGHQLFNVVERVDGAESAGEAAYDLTVHSYPVSRNGLGTVGRTLVGADSDSERFLVPPGGETCRVSRTELLEYLELDTTPVLLDGRLYWSDELDDPTL</sequence>
<dbReference type="AlphaFoldDB" id="A0ABD5RAG4"/>
<reference evidence="2 3" key="1">
    <citation type="journal article" date="2019" name="Int. J. Syst. Evol. Microbiol.">
        <title>The Global Catalogue of Microorganisms (GCM) 10K type strain sequencing project: providing services to taxonomists for standard genome sequencing and annotation.</title>
        <authorList>
            <consortium name="The Broad Institute Genomics Platform"/>
            <consortium name="The Broad Institute Genome Sequencing Center for Infectious Disease"/>
            <person name="Wu L."/>
            <person name="Ma J."/>
        </authorList>
    </citation>
    <scope>NUCLEOTIDE SEQUENCE [LARGE SCALE GENOMIC DNA]</scope>
    <source>
        <strain evidence="2 3">CGMCC 1.12237</strain>
    </source>
</reference>
<organism evidence="2 3">
    <name type="scientific">Salinirubrum litoreum</name>
    <dbReference type="NCBI Taxonomy" id="1126234"/>
    <lineage>
        <taxon>Archaea</taxon>
        <taxon>Methanobacteriati</taxon>
        <taxon>Methanobacteriota</taxon>
        <taxon>Stenosarchaea group</taxon>
        <taxon>Halobacteria</taxon>
        <taxon>Halobacteriales</taxon>
        <taxon>Haloferacaceae</taxon>
        <taxon>Salinirubrum</taxon>
    </lineage>
</organism>
<proteinExistence type="predicted"/>
<accession>A0ABD5RAG4</accession>
<evidence type="ECO:0008006" key="4">
    <source>
        <dbReference type="Google" id="ProtNLM"/>
    </source>
</evidence>
<evidence type="ECO:0000313" key="3">
    <source>
        <dbReference type="Proteomes" id="UP001596201"/>
    </source>
</evidence>
<evidence type="ECO:0000256" key="1">
    <source>
        <dbReference type="SAM" id="MobiDB-lite"/>
    </source>
</evidence>
<name>A0ABD5RAG4_9EURY</name>
<dbReference type="RefSeq" id="WP_227227706.1">
    <property type="nucleotide sequence ID" value="NZ_JAJCVJ010000001.1"/>
</dbReference>
<dbReference type="Proteomes" id="UP001596201">
    <property type="component" value="Unassembled WGS sequence"/>
</dbReference>
<evidence type="ECO:0000313" key="2">
    <source>
        <dbReference type="EMBL" id="MFC5366962.1"/>
    </source>
</evidence>
<dbReference type="EMBL" id="JBHSKX010000001">
    <property type="protein sequence ID" value="MFC5366962.1"/>
    <property type="molecule type" value="Genomic_DNA"/>
</dbReference>
<comment type="caution">
    <text evidence="2">The sequence shown here is derived from an EMBL/GenBank/DDBJ whole genome shotgun (WGS) entry which is preliminary data.</text>
</comment>
<feature type="region of interest" description="Disordered" evidence="1">
    <location>
        <begin position="1"/>
        <end position="24"/>
    </location>
</feature>
<protein>
    <recommendedName>
        <fullName evidence="4">CHAT domain-containing protein</fullName>
    </recommendedName>
</protein>
<feature type="region of interest" description="Disordered" evidence="1">
    <location>
        <begin position="405"/>
        <end position="425"/>
    </location>
</feature>
<keyword evidence="3" id="KW-1185">Reference proteome</keyword>